<dbReference type="Pfam" id="PF04669">
    <property type="entry name" value="PBDC1"/>
    <property type="match status" value="1"/>
</dbReference>
<dbReference type="InterPro" id="IPR023139">
    <property type="entry name" value="PBDC1-like_dom_sf"/>
</dbReference>
<proteinExistence type="predicted"/>
<evidence type="ECO:0000313" key="2">
    <source>
        <dbReference type="Proteomes" id="UP000046393"/>
    </source>
</evidence>
<evidence type="ECO:0000259" key="1">
    <source>
        <dbReference type="Pfam" id="PF04669"/>
    </source>
</evidence>
<reference evidence="3" key="1">
    <citation type="submission" date="2017-02" db="UniProtKB">
        <authorList>
            <consortium name="WormBaseParasite"/>
        </authorList>
    </citation>
    <scope>IDENTIFICATION</scope>
</reference>
<sequence>MPLDQNDFSSLISRDIACQLTDDASKYHNDPALEVAWACNAAERASIHMNLLLSCDTRNLSLHKHSRLVYDHFREKFPEMNVEKVSVQFLIVSEKELKEENKVKWFEFCESVKDSIEEYNLGTLLRIRSNGAYSEENTIVVPKVIYLAIEAARNFEGVNEHDKADYTKEYERINREGGNIC</sequence>
<feature type="domain" description="Polysaccharide biosynthesis" evidence="1">
    <location>
        <begin position="33"/>
        <end position="161"/>
    </location>
</feature>
<dbReference type="PANTHER" id="PTHR13410:SF9">
    <property type="entry name" value="PROTEIN PBDC1"/>
    <property type="match status" value="1"/>
</dbReference>
<dbReference type="PANTHER" id="PTHR13410">
    <property type="entry name" value="PROTEIN PBDC1"/>
    <property type="match status" value="1"/>
</dbReference>
<organism evidence="2 3">
    <name type="scientific">Syphacia muris</name>
    <dbReference type="NCBI Taxonomy" id="451379"/>
    <lineage>
        <taxon>Eukaryota</taxon>
        <taxon>Metazoa</taxon>
        <taxon>Ecdysozoa</taxon>
        <taxon>Nematoda</taxon>
        <taxon>Chromadorea</taxon>
        <taxon>Rhabditida</taxon>
        <taxon>Spirurina</taxon>
        <taxon>Oxyuridomorpha</taxon>
        <taxon>Oxyuroidea</taxon>
        <taxon>Oxyuridae</taxon>
        <taxon>Syphacia</taxon>
    </lineage>
</organism>
<keyword evidence="2" id="KW-1185">Reference proteome</keyword>
<protein>
    <submittedName>
        <fullName evidence="3">Polysacc_synt_4 domain-containing protein</fullName>
    </submittedName>
</protein>
<dbReference type="Gene3D" id="1.10.3560.10">
    <property type="entry name" value="yst0336 like domain"/>
    <property type="match status" value="1"/>
</dbReference>
<dbReference type="GO" id="GO:0005737">
    <property type="term" value="C:cytoplasm"/>
    <property type="evidence" value="ECO:0007669"/>
    <property type="project" value="TreeGrafter"/>
</dbReference>
<dbReference type="WBParaSite" id="SMUV_0000002601-mRNA-1">
    <property type="protein sequence ID" value="SMUV_0000002601-mRNA-1"/>
    <property type="gene ID" value="SMUV_0000002601"/>
</dbReference>
<accession>A0A0N5A7M1</accession>
<dbReference type="InterPro" id="IPR021148">
    <property type="entry name" value="Polysacc_synth_dom"/>
</dbReference>
<dbReference type="Proteomes" id="UP000046393">
    <property type="component" value="Unplaced"/>
</dbReference>
<dbReference type="AlphaFoldDB" id="A0A0N5A7M1"/>
<dbReference type="InterPro" id="IPR008476">
    <property type="entry name" value="PBDC1_metazoa/fungi"/>
</dbReference>
<dbReference type="STRING" id="451379.A0A0N5A7M1"/>
<name>A0A0N5A7M1_9BILA</name>
<evidence type="ECO:0000313" key="3">
    <source>
        <dbReference type="WBParaSite" id="SMUV_0000002601-mRNA-1"/>
    </source>
</evidence>